<dbReference type="PANTHER" id="PTHR37937:SF1">
    <property type="entry name" value="CONJUGATIVE TRANSFER: DNA TRANSPORT"/>
    <property type="match status" value="1"/>
</dbReference>
<dbReference type="SUPFAM" id="SSF52540">
    <property type="entry name" value="P-loop containing nucleoside triphosphate hydrolases"/>
    <property type="match status" value="1"/>
</dbReference>
<keyword evidence="6 8" id="KW-0472">Membrane</keyword>
<dbReference type="RefSeq" id="WP_378773575.1">
    <property type="nucleotide sequence ID" value="NZ_JBHTMX010000001.1"/>
</dbReference>
<accession>A0ABW3Z3J2</accession>
<comment type="caution">
    <text evidence="9">The sequence shown here is derived from an EMBL/GenBank/DDBJ whole genome shotgun (WGS) entry which is preliminary data.</text>
</comment>
<evidence type="ECO:0000256" key="8">
    <source>
        <dbReference type="SAM" id="Phobius"/>
    </source>
</evidence>
<feature type="transmembrane region" description="Helical" evidence="8">
    <location>
        <begin position="6"/>
        <end position="31"/>
    </location>
</feature>
<keyword evidence="3" id="KW-1003">Cell membrane</keyword>
<evidence type="ECO:0000256" key="3">
    <source>
        <dbReference type="ARBA" id="ARBA00022475"/>
    </source>
</evidence>
<evidence type="ECO:0000256" key="1">
    <source>
        <dbReference type="ARBA" id="ARBA00004651"/>
    </source>
</evidence>
<dbReference type="Pfam" id="PF02534">
    <property type="entry name" value="T4SS-DNA_transf"/>
    <property type="match status" value="1"/>
</dbReference>
<organism evidence="9 10">
    <name type="scientific">Methylopila musalis</name>
    <dbReference type="NCBI Taxonomy" id="1134781"/>
    <lineage>
        <taxon>Bacteria</taxon>
        <taxon>Pseudomonadati</taxon>
        <taxon>Pseudomonadota</taxon>
        <taxon>Alphaproteobacteria</taxon>
        <taxon>Hyphomicrobiales</taxon>
        <taxon>Methylopilaceae</taxon>
        <taxon>Methylopila</taxon>
    </lineage>
</organism>
<dbReference type="Proteomes" id="UP001597171">
    <property type="component" value="Unassembled WGS sequence"/>
</dbReference>
<dbReference type="PANTHER" id="PTHR37937">
    <property type="entry name" value="CONJUGATIVE TRANSFER: DNA TRANSPORT"/>
    <property type="match status" value="1"/>
</dbReference>
<keyword evidence="4 8" id="KW-0812">Transmembrane</keyword>
<evidence type="ECO:0000313" key="9">
    <source>
        <dbReference type="EMBL" id="MFD1330445.1"/>
    </source>
</evidence>
<feature type="region of interest" description="Disordered" evidence="7">
    <location>
        <begin position="555"/>
        <end position="638"/>
    </location>
</feature>
<feature type="transmembrane region" description="Helical" evidence="8">
    <location>
        <begin position="75"/>
        <end position="96"/>
    </location>
</feature>
<dbReference type="EMBL" id="JBHTMX010000001">
    <property type="protein sequence ID" value="MFD1330445.1"/>
    <property type="molecule type" value="Genomic_DNA"/>
</dbReference>
<dbReference type="NCBIfam" id="NF010450">
    <property type="entry name" value="PRK13876.1"/>
    <property type="match status" value="1"/>
</dbReference>
<keyword evidence="5 8" id="KW-1133">Transmembrane helix</keyword>
<name>A0ABW3Z3J2_9HYPH</name>
<feature type="compositionally biased region" description="Acidic residues" evidence="7">
    <location>
        <begin position="622"/>
        <end position="634"/>
    </location>
</feature>
<sequence>MSATKILWGQIAVVFLIVLLTTWAATQYVAWSLGFQAQLGAPWFSLFGLPIYYPPAFFWWWYFYDAYAPEVFAKGGMISASGGFIAIAVAIGMSVWRAREAKSAATYGSARWAGKDEVKAAGLLSPDGVVLGRYDRDYLRHDGPEHVLCFAPTRSGKGVGLVVPSLLTWPGSAIVHDIKGENWQLTAGFRARHGRVLLFDPTNPKSSAYNPLLEVRRGEWEVRDVQNIADILVDPEGSLEKRNHWEKTSHALLVGAILHVLYAEDDKTLAGVAAFLSDPKRPIESTLAAMMKTSHLGEAGPHPVIASAARELLNKSDNERSGVLSTAMSFLGLYRDPVVAEVTRRCDWRISDMVGGKLPTTLYLVVPPSDINRTKPLIRLILNQVGRRLTEDLQAKAGRHRLLLMLDEFPALGRLDFFESALAFMAGYGLKSFLIAQSLNQIEKAYGPNNSILDNCHVRVSFATNDERTAKRVSDALGTATEMKAMKNYAGHRLSPWLGHLMVSRSETARQLLTPGEIMQLPPTDEIVMVAGTPPIRAKKARYYEDARFKERIMSPPGLARPAEGRPDDWSKLPIPARPDMTENAAPTTSGDGEEDSTESERRHQPELNRVKPIEKKAPIDNEFEIDLPDDTEDDAARNQRLTRVMRGVARQVSLDPNDGMEL</sequence>
<keyword evidence="10" id="KW-1185">Reference proteome</keyword>
<comment type="similarity">
    <text evidence="2">Belongs to the VirD4/TraG family.</text>
</comment>
<comment type="subcellular location">
    <subcellularLocation>
        <location evidence="1">Cell membrane</location>
        <topology evidence="1">Multi-pass membrane protein</topology>
    </subcellularLocation>
</comment>
<evidence type="ECO:0000256" key="5">
    <source>
        <dbReference type="ARBA" id="ARBA00022989"/>
    </source>
</evidence>
<dbReference type="InterPro" id="IPR027417">
    <property type="entry name" value="P-loop_NTPase"/>
</dbReference>
<dbReference type="CDD" id="cd01127">
    <property type="entry name" value="TrwB_TraG_TraD_VirD4"/>
    <property type="match status" value="1"/>
</dbReference>
<feature type="transmembrane region" description="Helical" evidence="8">
    <location>
        <begin position="43"/>
        <end position="63"/>
    </location>
</feature>
<evidence type="ECO:0000256" key="4">
    <source>
        <dbReference type="ARBA" id="ARBA00022692"/>
    </source>
</evidence>
<dbReference type="InterPro" id="IPR003688">
    <property type="entry name" value="TraG/VirD4"/>
</dbReference>
<evidence type="ECO:0000313" key="10">
    <source>
        <dbReference type="Proteomes" id="UP001597171"/>
    </source>
</evidence>
<dbReference type="InterPro" id="IPR051539">
    <property type="entry name" value="T4SS-coupling_protein"/>
</dbReference>
<protein>
    <submittedName>
        <fullName evidence="9">Conjugal transfer protein TraG</fullName>
    </submittedName>
</protein>
<evidence type="ECO:0000256" key="7">
    <source>
        <dbReference type="SAM" id="MobiDB-lite"/>
    </source>
</evidence>
<feature type="compositionally biased region" description="Basic and acidic residues" evidence="7">
    <location>
        <begin position="599"/>
        <end position="620"/>
    </location>
</feature>
<reference evidence="10" key="1">
    <citation type="journal article" date="2019" name="Int. J. Syst. Evol. Microbiol.">
        <title>The Global Catalogue of Microorganisms (GCM) 10K type strain sequencing project: providing services to taxonomists for standard genome sequencing and annotation.</title>
        <authorList>
            <consortium name="The Broad Institute Genomics Platform"/>
            <consortium name="The Broad Institute Genome Sequencing Center for Infectious Disease"/>
            <person name="Wu L."/>
            <person name="Ma J."/>
        </authorList>
    </citation>
    <scope>NUCLEOTIDE SEQUENCE [LARGE SCALE GENOMIC DNA]</scope>
    <source>
        <strain evidence="10">CCUG 61696</strain>
    </source>
</reference>
<evidence type="ECO:0000256" key="6">
    <source>
        <dbReference type="ARBA" id="ARBA00023136"/>
    </source>
</evidence>
<evidence type="ECO:0000256" key="2">
    <source>
        <dbReference type="ARBA" id="ARBA00008806"/>
    </source>
</evidence>
<proteinExistence type="inferred from homology"/>
<dbReference type="Gene3D" id="3.40.50.300">
    <property type="entry name" value="P-loop containing nucleotide triphosphate hydrolases"/>
    <property type="match status" value="1"/>
</dbReference>
<gene>
    <name evidence="9" type="ORF">ACFQ4O_00330</name>
</gene>